<dbReference type="KEGG" id="vg:64766407"/>
<evidence type="ECO:0000313" key="1">
    <source>
        <dbReference type="EMBL" id="AVO25083.1"/>
    </source>
</evidence>
<proteinExistence type="predicted"/>
<keyword evidence="1" id="KW-0378">Hydrolase</keyword>
<dbReference type="RefSeq" id="YP_010059176.1">
    <property type="nucleotide sequence ID" value="NC_054724.1"/>
</dbReference>
<name>A0A2P1JXM8_9CAUD</name>
<dbReference type="GO" id="GO:0004519">
    <property type="term" value="F:endonuclease activity"/>
    <property type="evidence" value="ECO:0007669"/>
    <property type="project" value="UniProtKB-KW"/>
</dbReference>
<gene>
    <name evidence="1" type="primary">154</name>
    <name evidence="1" type="ORF">SEA_FINCH_154</name>
</gene>
<keyword evidence="1" id="KW-0540">Nuclease</keyword>
<dbReference type="Proteomes" id="UP000241290">
    <property type="component" value="Genome"/>
</dbReference>
<evidence type="ECO:0000313" key="2">
    <source>
        <dbReference type="Proteomes" id="UP000241290"/>
    </source>
</evidence>
<dbReference type="GeneID" id="64766407"/>
<reference evidence="2" key="1">
    <citation type="submission" date="2018-02" db="EMBL/GenBank/DDBJ databases">
        <authorList>
            <person name="Cohen D.B."/>
            <person name="Kent A.D."/>
        </authorList>
    </citation>
    <scope>NUCLEOTIDE SEQUENCE [LARGE SCALE GENOMIC DNA]</scope>
</reference>
<organism evidence="1 2">
    <name type="scientific">Rhodococcus phage Finch</name>
    <dbReference type="NCBI Taxonomy" id="2094144"/>
    <lineage>
        <taxon>Viruses</taxon>
        <taxon>Duplodnaviria</taxon>
        <taxon>Heunggongvirae</taxon>
        <taxon>Uroviricota</taxon>
        <taxon>Caudoviricetes</taxon>
        <taxon>Finchvirus</taxon>
        <taxon>Finchvirus finch</taxon>
    </lineage>
</organism>
<accession>A0A2P1JXM8</accession>
<sequence length="158" mass="18908">MTARPSTEQRFRNAFWVSETGCWNWTGYTRLGKQGPYPVFRADGKPSVHVRNWAYTRFRGDARGRNTRLVCGSPNCVNPWHLELSVRRKPSTRRYPTRTHCSRLHPMEKANVFYTSRGDRCCRECRREYDHRRRWERRGLEPPPYYPRVEADPPEHVL</sequence>
<protein>
    <submittedName>
        <fullName evidence="1">HNH endonuclease</fullName>
    </submittedName>
</protein>
<keyword evidence="2" id="KW-1185">Reference proteome</keyword>
<keyword evidence="1" id="KW-0255">Endonuclease</keyword>
<dbReference type="EMBL" id="MG962366">
    <property type="protein sequence ID" value="AVO25083.1"/>
    <property type="molecule type" value="Genomic_DNA"/>
</dbReference>